<organism evidence="2 3">
    <name type="scientific">Thioalkalivibrio sulfidiphilus (strain HL-EbGR7)</name>
    <dbReference type="NCBI Taxonomy" id="396588"/>
    <lineage>
        <taxon>Bacteria</taxon>
        <taxon>Pseudomonadati</taxon>
        <taxon>Pseudomonadota</taxon>
        <taxon>Gammaproteobacteria</taxon>
        <taxon>Chromatiales</taxon>
        <taxon>Ectothiorhodospiraceae</taxon>
        <taxon>Thioalkalivibrio</taxon>
    </lineage>
</organism>
<dbReference type="CDD" id="cd04301">
    <property type="entry name" value="NAT_SF"/>
    <property type="match status" value="1"/>
</dbReference>
<protein>
    <recommendedName>
        <fullName evidence="1">N-acetyltransferase domain-containing protein</fullName>
    </recommendedName>
</protein>
<evidence type="ECO:0000259" key="1">
    <source>
        <dbReference type="PROSITE" id="PS51186"/>
    </source>
</evidence>
<name>B8GRM3_THISH</name>
<dbReference type="InterPro" id="IPR000182">
    <property type="entry name" value="GNAT_dom"/>
</dbReference>
<dbReference type="KEGG" id="tgr:Tgr7_1493"/>
<dbReference type="Gene3D" id="3.40.630.30">
    <property type="match status" value="1"/>
</dbReference>
<dbReference type="InterPro" id="IPR016181">
    <property type="entry name" value="Acyl_CoA_acyltransferase"/>
</dbReference>
<dbReference type="EMBL" id="CP001339">
    <property type="protein sequence ID" value="ACL72577.1"/>
    <property type="molecule type" value="Genomic_DNA"/>
</dbReference>
<dbReference type="SUPFAM" id="SSF55729">
    <property type="entry name" value="Acyl-CoA N-acyltransferases (Nat)"/>
    <property type="match status" value="1"/>
</dbReference>
<proteinExistence type="predicted"/>
<feature type="domain" description="N-acetyltransferase" evidence="1">
    <location>
        <begin position="10"/>
        <end position="200"/>
    </location>
</feature>
<reference evidence="2 3" key="1">
    <citation type="journal article" date="2011" name="Stand. Genomic Sci.">
        <title>Complete genome sequence of 'Thioalkalivibrio sulfidophilus' HL-EbGr7.</title>
        <authorList>
            <person name="Muyzer G."/>
            <person name="Sorokin D.Y."/>
            <person name="Mavromatis K."/>
            <person name="Lapidus A."/>
            <person name="Clum A."/>
            <person name="Ivanova N."/>
            <person name="Pati A."/>
            <person name="d'Haeseleer P."/>
            <person name="Woyke T."/>
            <person name="Kyrpides N.C."/>
        </authorList>
    </citation>
    <scope>NUCLEOTIDE SEQUENCE [LARGE SCALE GENOMIC DNA]</scope>
    <source>
        <strain evidence="2 3">HL-EbGR7</strain>
    </source>
</reference>
<dbReference type="eggNOG" id="COG0454">
    <property type="taxonomic scope" value="Bacteria"/>
</dbReference>
<dbReference type="STRING" id="396588.Tgr7_1493"/>
<evidence type="ECO:0000313" key="2">
    <source>
        <dbReference type="EMBL" id="ACL72577.1"/>
    </source>
</evidence>
<dbReference type="GO" id="GO:0016747">
    <property type="term" value="F:acyltransferase activity, transferring groups other than amino-acyl groups"/>
    <property type="evidence" value="ECO:0007669"/>
    <property type="project" value="InterPro"/>
</dbReference>
<evidence type="ECO:0000313" key="3">
    <source>
        <dbReference type="Proteomes" id="UP000002383"/>
    </source>
</evidence>
<dbReference type="OrthoDB" id="187903at2"/>
<dbReference type="HOGENOM" id="CLU_120432_0_0_6"/>
<gene>
    <name evidence="2" type="ordered locus">Tgr7_1493</name>
</gene>
<sequence length="200" mass="23070">MTQSLQVKRCIGRELADHVPELARLRITVFREFPYLYDGDTAYEERYLKTYTDSADSVVVLVMDGARIVGASTALPLVDETDNVIAPFRQQGLDVDGIFYFGESVLLPEYRGRGLGVRFFEEREAHARGLGRFHTSCFCAVDRPVDHPRRPPDYLPLNRFWEKRGYQIQPDLKASFSWRDLDESGESPKAMTFWMKRLVP</sequence>
<dbReference type="AlphaFoldDB" id="B8GRM3"/>
<accession>B8GRM3</accession>
<keyword evidence="3" id="KW-1185">Reference proteome</keyword>
<dbReference type="Proteomes" id="UP000002383">
    <property type="component" value="Chromosome"/>
</dbReference>
<dbReference type="RefSeq" id="WP_012638060.1">
    <property type="nucleotide sequence ID" value="NC_011901.1"/>
</dbReference>
<dbReference type="PROSITE" id="PS51186">
    <property type="entry name" value="GNAT"/>
    <property type="match status" value="1"/>
</dbReference>